<name>A0A0L8G1Z3_OCTBM</name>
<evidence type="ECO:0000313" key="2">
    <source>
        <dbReference type="EMBL" id="KOF70923.1"/>
    </source>
</evidence>
<accession>A0A0L8G1Z3</accession>
<sequence length="105" mass="12236">MASNKTTLRRPQFWLKRTELWFVQAEAQFDLNKVMADQTKYSHVVVALDEDMATRVMDILTHPPPTKDRLVDTFRRSEREEAAKILEEEFGDSKPSDKMLALAPR</sequence>
<gene>
    <name evidence="2" type="ORF">OCBIM_22001971mg</name>
</gene>
<feature type="non-terminal residue" evidence="2">
    <location>
        <position position="105"/>
    </location>
</feature>
<organism evidence="2">
    <name type="scientific">Octopus bimaculoides</name>
    <name type="common">California two-spotted octopus</name>
    <dbReference type="NCBI Taxonomy" id="37653"/>
    <lineage>
        <taxon>Eukaryota</taxon>
        <taxon>Metazoa</taxon>
        <taxon>Spiralia</taxon>
        <taxon>Lophotrochozoa</taxon>
        <taxon>Mollusca</taxon>
        <taxon>Cephalopoda</taxon>
        <taxon>Coleoidea</taxon>
        <taxon>Octopodiformes</taxon>
        <taxon>Octopoda</taxon>
        <taxon>Incirrata</taxon>
        <taxon>Octopodidae</taxon>
        <taxon>Octopus</taxon>
    </lineage>
</organism>
<evidence type="ECO:0000259" key="1">
    <source>
        <dbReference type="Pfam" id="PF23055"/>
    </source>
</evidence>
<dbReference type="Pfam" id="PF23055">
    <property type="entry name" value="DUF7041"/>
    <property type="match status" value="1"/>
</dbReference>
<reference evidence="2" key="1">
    <citation type="submission" date="2015-07" db="EMBL/GenBank/DDBJ databases">
        <title>MeaNS - Measles Nucleotide Surveillance Program.</title>
        <authorList>
            <person name="Tran T."/>
            <person name="Druce J."/>
        </authorList>
    </citation>
    <scope>NUCLEOTIDE SEQUENCE</scope>
    <source>
        <strain evidence="2">UCB-OBI-ISO-001</strain>
        <tissue evidence="2">Gonad</tissue>
    </source>
</reference>
<proteinExistence type="predicted"/>
<dbReference type="InterPro" id="IPR055469">
    <property type="entry name" value="DUF7041"/>
</dbReference>
<feature type="domain" description="DUF7041" evidence="1">
    <location>
        <begin position="11"/>
        <end position="69"/>
    </location>
</feature>
<dbReference type="PANTHER" id="PTHR33327">
    <property type="entry name" value="ENDONUCLEASE"/>
    <property type="match status" value="1"/>
</dbReference>
<dbReference type="EMBL" id="KQ424507">
    <property type="protein sequence ID" value="KOF70923.1"/>
    <property type="molecule type" value="Genomic_DNA"/>
</dbReference>
<dbReference type="AlphaFoldDB" id="A0A0L8G1Z3"/>
<protein>
    <recommendedName>
        <fullName evidence="1">DUF7041 domain-containing protein</fullName>
    </recommendedName>
</protein>
<dbReference type="PANTHER" id="PTHR33327:SF3">
    <property type="entry name" value="RNA-DIRECTED DNA POLYMERASE"/>
    <property type="match status" value="1"/>
</dbReference>